<evidence type="ECO:0000313" key="3">
    <source>
        <dbReference type="Proteomes" id="UP000641932"/>
    </source>
</evidence>
<accession>A0A917ZR62</accession>
<dbReference type="AlphaFoldDB" id="A0A917ZR62"/>
<keyword evidence="3" id="KW-1185">Reference proteome</keyword>
<comment type="caution">
    <text evidence="2">The sequence shown here is derived from an EMBL/GenBank/DDBJ whole genome shotgun (WGS) entry which is preliminary data.</text>
</comment>
<reference evidence="2" key="1">
    <citation type="journal article" date="2014" name="Int. J. Syst. Evol. Microbiol.">
        <title>Complete genome sequence of Corynebacterium casei LMG S-19264T (=DSM 44701T), isolated from a smear-ripened cheese.</title>
        <authorList>
            <consortium name="US DOE Joint Genome Institute (JGI-PGF)"/>
            <person name="Walter F."/>
            <person name="Albersmeier A."/>
            <person name="Kalinowski J."/>
            <person name="Ruckert C."/>
        </authorList>
    </citation>
    <scope>NUCLEOTIDE SEQUENCE</scope>
    <source>
        <strain evidence="2">CGMCC 4.7201</strain>
    </source>
</reference>
<name>A0A917ZR62_9ACTN</name>
<reference evidence="2" key="2">
    <citation type="submission" date="2020-09" db="EMBL/GenBank/DDBJ databases">
        <authorList>
            <person name="Sun Q."/>
            <person name="Zhou Y."/>
        </authorList>
    </citation>
    <scope>NUCLEOTIDE SEQUENCE</scope>
    <source>
        <strain evidence="2">CGMCC 4.7201</strain>
    </source>
</reference>
<gene>
    <name evidence="2" type="ORF">GCM10012280_29650</name>
</gene>
<evidence type="ECO:0000256" key="1">
    <source>
        <dbReference type="SAM" id="MobiDB-lite"/>
    </source>
</evidence>
<feature type="region of interest" description="Disordered" evidence="1">
    <location>
        <begin position="1"/>
        <end position="67"/>
    </location>
</feature>
<protein>
    <submittedName>
        <fullName evidence="2">Uncharacterized protein</fullName>
    </submittedName>
</protein>
<evidence type="ECO:0000313" key="2">
    <source>
        <dbReference type="EMBL" id="GGO88552.1"/>
    </source>
</evidence>
<organism evidence="2 3">
    <name type="scientific">Wenjunlia tyrosinilytica</name>
    <dbReference type="NCBI Taxonomy" id="1544741"/>
    <lineage>
        <taxon>Bacteria</taxon>
        <taxon>Bacillati</taxon>
        <taxon>Actinomycetota</taxon>
        <taxon>Actinomycetes</taxon>
        <taxon>Kitasatosporales</taxon>
        <taxon>Streptomycetaceae</taxon>
        <taxon>Wenjunlia</taxon>
    </lineage>
</organism>
<proteinExistence type="predicted"/>
<dbReference type="EMBL" id="BMMS01000011">
    <property type="protein sequence ID" value="GGO88552.1"/>
    <property type="molecule type" value="Genomic_DNA"/>
</dbReference>
<sequence length="67" mass="7103">MSAYAGRMSGTTPEPPTPATPGGGLVFDDPLAQQTSDDTDEGWGERRDGGGTADLDRFLSEKPPHHF</sequence>
<feature type="compositionally biased region" description="Basic and acidic residues" evidence="1">
    <location>
        <begin position="43"/>
        <end position="67"/>
    </location>
</feature>
<dbReference type="Proteomes" id="UP000641932">
    <property type="component" value="Unassembled WGS sequence"/>
</dbReference>